<keyword evidence="12" id="KW-1185">Reference proteome</keyword>
<evidence type="ECO:0000256" key="6">
    <source>
        <dbReference type="ARBA" id="ARBA00023180"/>
    </source>
</evidence>
<dbReference type="Pfam" id="PF07731">
    <property type="entry name" value="Cu-oxidase_2"/>
    <property type="match status" value="1"/>
</dbReference>
<comment type="similarity">
    <text evidence="1">Belongs to the multicopper oxidase family.</text>
</comment>
<dbReference type="GO" id="GO:0033215">
    <property type="term" value="P:reductive iron assimilation"/>
    <property type="evidence" value="ECO:0007669"/>
    <property type="project" value="TreeGrafter"/>
</dbReference>
<dbReference type="InterPro" id="IPR011707">
    <property type="entry name" value="Cu-oxidase-like_N"/>
</dbReference>
<dbReference type="Proteomes" id="UP000777482">
    <property type="component" value="Unassembled WGS sequence"/>
</dbReference>
<keyword evidence="5" id="KW-0186">Copper</keyword>
<dbReference type="InterPro" id="IPR044130">
    <property type="entry name" value="CuRO_2_Fet3-like"/>
</dbReference>
<dbReference type="GO" id="GO:0005507">
    <property type="term" value="F:copper ion binding"/>
    <property type="evidence" value="ECO:0007669"/>
    <property type="project" value="InterPro"/>
</dbReference>
<dbReference type="InterPro" id="IPR002355">
    <property type="entry name" value="Cu_oxidase_Cu_BS"/>
</dbReference>
<dbReference type="Pfam" id="PF07732">
    <property type="entry name" value="Cu-oxidase_3"/>
    <property type="match status" value="1"/>
</dbReference>
<feature type="domain" description="Plastocyanin-like" evidence="9">
    <location>
        <begin position="375"/>
        <end position="508"/>
    </location>
</feature>
<dbReference type="PROSITE" id="PS00080">
    <property type="entry name" value="MULTICOPPER_OXIDASE2"/>
    <property type="match status" value="1"/>
</dbReference>
<dbReference type="CDD" id="cd13851">
    <property type="entry name" value="CuRO_1_Fet3p"/>
    <property type="match status" value="1"/>
</dbReference>
<evidence type="ECO:0000256" key="4">
    <source>
        <dbReference type="ARBA" id="ARBA00023002"/>
    </source>
</evidence>
<dbReference type="PROSITE" id="PS00079">
    <property type="entry name" value="MULTICOPPER_OXIDASE1"/>
    <property type="match status" value="2"/>
</dbReference>
<evidence type="ECO:0000259" key="8">
    <source>
        <dbReference type="Pfam" id="PF00394"/>
    </source>
</evidence>
<evidence type="ECO:0000256" key="2">
    <source>
        <dbReference type="ARBA" id="ARBA00022723"/>
    </source>
</evidence>
<dbReference type="Gene3D" id="2.60.40.420">
    <property type="entry name" value="Cupredoxins - blue copper proteins"/>
    <property type="match status" value="3"/>
</dbReference>
<dbReference type="GO" id="GO:0033573">
    <property type="term" value="C:high-affinity iron permease complex"/>
    <property type="evidence" value="ECO:0007669"/>
    <property type="project" value="TreeGrafter"/>
</dbReference>
<feature type="domain" description="Plastocyanin-like" evidence="10">
    <location>
        <begin position="28"/>
        <end position="144"/>
    </location>
</feature>
<evidence type="ECO:0000256" key="1">
    <source>
        <dbReference type="ARBA" id="ARBA00010609"/>
    </source>
</evidence>
<dbReference type="InterPro" id="IPR008972">
    <property type="entry name" value="Cupredoxin"/>
</dbReference>
<dbReference type="InterPro" id="IPR045087">
    <property type="entry name" value="Cu-oxidase_fam"/>
</dbReference>
<evidence type="ECO:0000313" key="11">
    <source>
        <dbReference type="EMBL" id="KAG0658491.1"/>
    </source>
</evidence>
<sequence>MRSILVAAAALSLAVPSDAALVERWLNISYTTASPDGVDKPFTVGTNGTWPPPPLEVRANDTVRVHALNSLDHPTSIHHHGIFFNGSAYYDGAPSITQCGIPSGESLTYEVPVDLQHGTYWYHSHTGIDYQDGMRAPLVIHAEQEAHAYDDEFTIVLSDWYHERATKLNNKFMNKYNPTGAEPIPDSLLIYASHNGSYLSSGDEVQFNDNLALPFEAGKTYRLRVVNAGIFAMTFFWIDGHDMRIIEVDGIDIEEFPVDHLTLSVAQRYSVLVTARNDTSENFYMHANFDSMMFDTVPEDLQLNYTASISYGSGNPMAPAETRDTLDEIMDDFNMVPIVVQPQLVPNTDVELDVYFDAYDNGVNRASMLDNITFVPPETPSLMTMLSMGNDSLNPAVYGPQTAAKILDKFDVVNLLLINFDANAHPFHLHGHTFQITRRASDVTSSDPLLNPPHWFNATNPMRRDTIVVPAGGAVNLQWVADNPGAWIFHCHIQWHMESGLAVVFMSDIPGAQQTLTLPQAIKDQCQALGVSATGNAGGKMSVTDLGNAPKGPQDQEHILGWTPKAKGALAGCVITAVLGMLSVVWYAIGGQLDAEELEEEVERDMAQKAAKGGGYKKRAFNAVFRRNQPAAA</sequence>
<proteinExistence type="inferred from homology"/>
<evidence type="ECO:0000256" key="3">
    <source>
        <dbReference type="ARBA" id="ARBA00022729"/>
    </source>
</evidence>
<feature type="domain" description="Plastocyanin-like" evidence="8">
    <location>
        <begin position="152"/>
        <end position="312"/>
    </location>
</feature>
<dbReference type="OrthoDB" id="2121828at2759"/>
<protein>
    <submittedName>
        <fullName evidence="11">Ferroxidase fet3</fullName>
    </submittedName>
</protein>
<evidence type="ECO:0000259" key="9">
    <source>
        <dbReference type="Pfam" id="PF07731"/>
    </source>
</evidence>
<evidence type="ECO:0000313" key="12">
    <source>
        <dbReference type="Proteomes" id="UP000777482"/>
    </source>
</evidence>
<dbReference type="SUPFAM" id="SSF49503">
    <property type="entry name" value="Cupredoxins"/>
    <property type="match status" value="3"/>
</dbReference>
<evidence type="ECO:0000256" key="7">
    <source>
        <dbReference type="SAM" id="SignalP"/>
    </source>
</evidence>
<evidence type="ECO:0000256" key="5">
    <source>
        <dbReference type="ARBA" id="ARBA00023008"/>
    </source>
</evidence>
<dbReference type="InterPro" id="IPR011706">
    <property type="entry name" value="Cu-oxidase_C"/>
</dbReference>
<evidence type="ECO:0000259" key="10">
    <source>
        <dbReference type="Pfam" id="PF07732"/>
    </source>
</evidence>
<organism evidence="11 12">
    <name type="scientific">Rhodotorula mucilaginosa</name>
    <name type="common">Yeast</name>
    <name type="synonym">Rhodotorula rubra</name>
    <dbReference type="NCBI Taxonomy" id="5537"/>
    <lineage>
        <taxon>Eukaryota</taxon>
        <taxon>Fungi</taxon>
        <taxon>Dikarya</taxon>
        <taxon>Basidiomycota</taxon>
        <taxon>Pucciniomycotina</taxon>
        <taxon>Microbotryomycetes</taxon>
        <taxon>Sporidiobolales</taxon>
        <taxon>Sporidiobolaceae</taxon>
        <taxon>Rhodotorula</taxon>
    </lineage>
</organism>
<dbReference type="SMR" id="A0A9P6VZX9"/>
<dbReference type="EMBL" id="PUHQ01000065">
    <property type="protein sequence ID" value="KAG0658491.1"/>
    <property type="molecule type" value="Genomic_DNA"/>
</dbReference>
<comment type="caution">
    <text evidence="11">The sequence shown here is derived from an EMBL/GenBank/DDBJ whole genome shotgun (WGS) entry which is preliminary data.</text>
</comment>
<gene>
    <name evidence="11" type="primary">FET3</name>
    <name evidence="11" type="ORF">C6P46_005734</name>
</gene>
<dbReference type="GO" id="GO:0004322">
    <property type="term" value="F:ferroxidase activity"/>
    <property type="evidence" value="ECO:0007669"/>
    <property type="project" value="TreeGrafter"/>
</dbReference>
<feature type="chain" id="PRO_5040123039" evidence="7">
    <location>
        <begin position="20"/>
        <end position="633"/>
    </location>
</feature>
<dbReference type="CDD" id="cd13877">
    <property type="entry name" value="CuRO_2_Fet3p_like"/>
    <property type="match status" value="1"/>
</dbReference>
<reference evidence="11 12" key="1">
    <citation type="submission" date="2020-11" db="EMBL/GenBank/DDBJ databases">
        <title>Kefir isolates.</title>
        <authorList>
            <person name="Marcisauskas S."/>
            <person name="Kim Y."/>
            <person name="Blasche S."/>
        </authorList>
    </citation>
    <scope>NUCLEOTIDE SEQUENCE [LARGE SCALE GENOMIC DNA]</scope>
    <source>
        <strain evidence="11 12">KR</strain>
    </source>
</reference>
<dbReference type="AlphaFoldDB" id="A0A9P6VZX9"/>
<keyword evidence="4" id="KW-0560">Oxidoreductase</keyword>
<keyword evidence="2" id="KW-0479">Metal-binding</keyword>
<accession>A0A9P6VZX9</accession>
<name>A0A9P6VZX9_RHOMI</name>
<dbReference type="PANTHER" id="PTHR11709:SF361">
    <property type="entry name" value="IRON TRANSPORT MULTICOPPER OXIDASE FET3"/>
    <property type="match status" value="1"/>
</dbReference>
<dbReference type="PANTHER" id="PTHR11709">
    <property type="entry name" value="MULTI-COPPER OXIDASE"/>
    <property type="match status" value="1"/>
</dbReference>
<keyword evidence="6" id="KW-0325">Glycoprotein</keyword>
<dbReference type="InterPro" id="IPR033138">
    <property type="entry name" value="Cu_oxidase_CS"/>
</dbReference>
<keyword evidence="3 7" id="KW-0732">Signal</keyword>
<dbReference type="GO" id="GO:0010106">
    <property type="term" value="P:cellular response to iron ion starvation"/>
    <property type="evidence" value="ECO:0007669"/>
    <property type="project" value="TreeGrafter"/>
</dbReference>
<dbReference type="Pfam" id="PF00394">
    <property type="entry name" value="Cu-oxidase"/>
    <property type="match status" value="1"/>
</dbReference>
<dbReference type="InterPro" id="IPR001117">
    <property type="entry name" value="Cu-oxidase_2nd"/>
</dbReference>
<dbReference type="CDD" id="cd13899">
    <property type="entry name" value="CuRO_3_Fet3p"/>
    <property type="match status" value="1"/>
</dbReference>
<feature type="signal peptide" evidence="7">
    <location>
        <begin position="1"/>
        <end position="19"/>
    </location>
</feature>